<evidence type="ECO:0000259" key="13">
    <source>
        <dbReference type="PROSITE" id="PS50885"/>
    </source>
</evidence>
<evidence type="ECO:0000256" key="4">
    <source>
        <dbReference type="ARBA" id="ARBA00022553"/>
    </source>
</evidence>
<protein>
    <recommendedName>
        <fullName evidence="3">histidine kinase</fullName>
        <ecNumber evidence="3">2.7.13.3</ecNumber>
    </recommendedName>
</protein>
<evidence type="ECO:0000313" key="15">
    <source>
        <dbReference type="Proteomes" id="UP000527616"/>
    </source>
</evidence>
<dbReference type="CDD" id="cd00082">
    <property type="entry name" value="HisKA"/>
    <property type="match status" value="1"/>
</dbReference>
<evidence type="ECO:0000256" key="7">
    <source>
        <dbReference type="ARBA" id="ARBA00022777"/>
    </source>
</evidence>
<evidence type="ECO:0000259" key="12">
    <source>
        <dbReference type="PROSITE" id="PS50109"/>
    </source>
</evidence>
<name>A0A7Z0D8G9_9ACTN</name>
<dbReference type="SMART" id="SM00304">
    <property type="entry name" value="HAMP"/>
    <property type="match status" value="1"/>
</dbReference>
<dbReference type="InterPro" id="IPR005467">
    <property type="entry name" value="His_kinase_dom"/>
</dbReference>
<dbReference type="RefSeq" id="WP_179444668.1">
    <property type="nucleotide sequence ID" value="NZ_JACBZS010000001.1"/>
</dbReference>
<dbReference type="EMBL" id="JACBZS010000001">
    <property type="protein sequence ID" value="NYI70755.1"/>
    <property type="molecule type" value="Genomic_DNA"/>
</dbReference>
<evidence type="ECO:0000256" key="5">
    <source>
        <dbReference type="ARBA" id="ARBA00022679"/>
    </source>
</evidence>
<feature type="transmembrane region" description="Helical" evidence="11">
    <location>
        <begin position="169"/>
        <end position="192"/>
    </location>
</feature>
<dbReference type="SMART" id="SM00388">
    <property type="entry name" value="HisKA"/>
    <property type="match status" value="1"/>
</dbReference>
<dbReference type="FunFam" id="1.10.287.130:FF:000001">
    <property type="entry name" value="Two-component sensor histidine kinase"/>
    <property type="match status" value="1"/>
</dbReference>
<evidence type="ECO:0000256" key="1">
    <source>
        <dbReference type="ARBA" id="ARBA00000085"/>
    </source>
</evidence>
<dbReference type="PRINTS" id="PR00344">
    <property type="entry name" value="BCTRLSENSOR"/>
</dbReference>
<gene>
    <name evidence="14" type="ORF">GGQ54_001315</name>
</gene>
<accession>A0A7Z0D8G9</accession>
<reference evidence="14 15" key="1">
    <citation type="submission" date="2020-07" db="EMBL/GenBank/DDBJ databases">
        <title>Sequencing the genomes of 1000 actinobacteria strains.</title>
        <authorList>
            <person name="Klenk H.-P."/>
        </authorList>
    </citation>
    <scope>NUCLEOTIDE SEQUENCE [LARGE SCALE GENOMIC DNA]</scope>
    <source>
        <strain evidence="14 15">DSM 103164</strain>
    </source>
</reference>
<evidence type="ECO:0000256" key="2">
    <source>
        <dbReference type="ARBA" id="ARBA00004236"/>
    </source>
</evidence>
<feature type="transmembrane region" description="Helical" evidence="11">
    <location>
        <begin position="25"/>
        <end position="47"/>
    </location>
</feature>
<evidence type="ECO:0000256" key="3">
    <source>
        <dbReference type="ARBA" id="ARBA00012438"/>
    </source>
</evidence>
<evidence type="ECO:0000313" key="14">
    <source>
        <dbReference type="EMBL" id="NYI70755.1"/>
    </source>
</evidence>
<proteinExistence type="predicted"/>
<dbReference type="GO" id="GO:0000155">
    <property type="term" value="F:phosphorelay sensor kinase activity"/>
    <property type="evidence" value="ECO:0007669"/>
    <property type="project" value="InterPro"/>
</dbReference>
<comment type="caution">
    <text evidence="14">The sequence shown here is derived from an EMBL/GenBank/DDBJ whole genome shotgun (WGS) entry which is preliminary data.</text>
</comment>
<evidence type="ECO:0000256" key="9">
    <source>
        <dbReference type="ARBA" id="ARBA00023012"/>
    </source>
</evidence>
<sequence length="501" mass="53263">MIIAPTPGPDQPPHPFAPGSIGRRLLVRVLIIVTLATTGVAALSIVVTQQLLLGQLDQQVMTLARERSVAAGSPRGISEDQKLRGQPIGTILVEPGLDGSVVVSLNTKINGSKPSKQEQLEFAYDLSALAPDSQPRSVRLSIGDYRAVAVSTPAGTLIAALPLDEINDTVFRLMVIGMVASSLAILASALAVREVMSRSLRPLNRLAGTARQVSTQELAHGEVDLTARVPPGDADPATEVGQVGQAFNRMLDNVSGALAARQASETKVRQFVADASHELRNPLAAIKGYAELTRRDRDQLPPHARHAMDRIESESERMSSLVEDLLLLARLDADPALQLGPVDASELLINAVSDARIAGTDHRWSVELSDEPVLVLGDRFRLHQVVANLLANARTHTPAGTSVVASVVARGEWAEIAVTDDGPGIPDQIRDTAFERFTRADSSRSRTGQGQSTGLGLAIVAAVMAAHGGEARVDSRPGRTSIRLRVRLAEAAPRAEVGRRG</sequence>
<evidence type="ECO:0000256" key="6">
    <source>
        <dbReference type="ARBA" id="ARBA00022692"/>
    </source>
</evidence>
<dbReference type="SUPFAM" id="SSF55874">
    <property type="entry name" value="ATPase domain of HSP90 chaperone/DNA topoisomerase II/histidine kinase"/>
    <property type="match status" value="1"/>
</dbReference>
<keyword evidence="6 11" id="KW-0812">Transmembrane</keyword>
<dbReference type="PROSITE" id="PS50109">
    <property type="entry name" value="HIS_KIN"/>
    <property type="match status" value="1"/>
</dbReference>
<dbReference type="SMART" id="SM00387">
    <property type="entry name" value="HATPase_c"/>
    <property type="match status" value="1"/>
</dbReference>
<dbReference type="InterPro" id="IPR036890">
    <property type="entry name" value="HATPase_C_sf"/>
</dbReference>
<keyword evidence="9" id="KW-0902">Two-component regulatory system</keyword>
<dbReference type="Gene3D" id="3.30.565.10">
    <property type="entry name" value="Histidine kinase-like ATPase, C-terminal domain"/>
    <property type="match status" value="1"/>
</dbReference>
<keyword evidence="7 14" id="KW-0418">Kinase</keyword>
<dbReference type="Pfam" id="PF00672">
    <property type="entry name" value="HAMP"/>
    <property type="match status" value="1"/>
</dbReference>
<dbReference type="CDD" id="cd00075">
    <property type="entry name" value="HATPase"/>
    <property type="match status" value="1"/>
</dbReference>
<dbReference type="InterPro" id="IPR003660">
    <property type="entry name" value="HAMP_dom"/>
</dbReference>
<keyword evidence="5 14" id="KW-0808">Transferase</keyword>
<comment type="subcellular location">
    <subcellularLocation>
        <location evidence="2">Cell membrane</location>
    </subcellularLocation>
</comment>
<dbReference type="PANTHER" id="PTHR45436">
    <property type="entry name" value="SENSOR HISTIDINE KINASE YKOH"/>
    <property type="match status" value="1"/>
</dbReference>
<dbReference type="Proteomes" id="UP000527616">
    <property type="component" value="Unassembled WGS sequence"/>
</dbReference>
<dbReference type="PANTHER" id="PTHR45436:SF5">
    <property type="entry name" value="SENSOR HISTIDINE KINASE TRCS"/>
    <property type="match status" value="1"/>
</dbReference>
<dbReference type="GO" id="GO:0005886">
    <property type="term" value="C:plasma membrane"/>
    <property type="evidence" value="ECO:0007669"/>
    <property type="project" value="UniProtKB-SubCell"/>
</dbReference>
<dbReference type="InterPro" id="IPR036097">
    <property type="entry name" value="HisK_dim/P_sf"/>
</dbReference>
<dbReference type="EC" id="2.7.13.3" evidence="3"/>
<keyword evidence="10 11" id="KW-0472">Membrane</keyword>
<organism evidence="14 15">
    <name type="scientific">Naumannella cuiyingiana</name>
    <dbReference type="NCBI Taxonomy" id="1347891"/>
    <lineage>
        <taxon>Bacteria</taxon>
        <taxon>Bacillati</taxon>
        <taxon>Actinomycetota</taxon>
        <taxon>Actinomycetes</taxon>
        <taxon>Propionibacteriales</taxon>
        <taxon>Propionibacteriaceae</taxon>
        <taxon>Naumannella</taxon>
    </lineage>
</organism>
<feature type="domain" description="HAMP" evidence="13">
    <location>
        <begin position="197"/>
        <end position="259"/>
    </location>
</feature>
<evidence type="ECO:0000256" key="10">
    <source>
        <dbReference type="ARBA" id="ARBA00023136"/>
    </source>
</evidence>
<keyword evidence="15" id="KW-1185">Reference proteome</keyword>
<dbReference type="AlphaFoldDB" id="A0A7Z0D8G9"/>
<dbReference type="InterPro" id="IPR003594">
    <property type="entry name" value="HATPase_dom"/>
</dbReference>
<keyword evidence="8 11" id="KW-1133">Transmembrane helix</keyword>
<dbReference type="InterPro" id="IPR004358">
    <property type="entry name" value="Sig_transdc_His_kin-like_C"/>
</dbReference>
<dbReference type="CDD" id="cd06225">
    <property type="entry name" value="HAMP"/>
    <property type="match status" value="1"/>
</dbReference>
<dbReference type="Gene3D" id="1.10.287.130">
    <property type="match status" value="1"/>
</dbReference>
<dbReference type="Pfam" id="PF02518">
    <property type="entry name" value="HATPase_c"/>
    <property type="match status" value="1"/>
</dbReference>
<dbReference type="SUPFAM" id="SSF47384">
    <property type="entry name" value="Homodimeric domain of signal transducing histidine kinase"/>
    <property type="match status" value="1"/>
</dbReference>
<dbReference type="InterPro" id="IPR003661">
    <property type="entry name" value="HisK_dim/P_dom"/>
</dbReference>
<comment type="catalytic activity">
    <reaction evidence="1">
        <text>ATP + protein L-histidine = ADP + protein N-phospho-L-histidine.</text>
        <dbReference type="EC" id="2.7.13.3"/>
    </reaction>
</comment>
<dbReference type="Gene3D" id="6.10.340.10">
    <property type="match status" value="1"/>
</dbReference>
<feature type="domain" description="Histidine kinase" evidence="12">
    <location>
        <begin position="274"/>
        <end position="490"/>
    </location>
</feature>
<keyword evidence="4" id="KW-0597">Phosphoprotein</keyword>
<dbReference type="Pfam" id="PF00512">
    <property type="entry name" value="HisKA"/>
    <property type="match status" value="1"/>
</dbReference>
<dbReference type="PROSITE" id="PS50885">
    <property type="entry name" value="HAMP"/>
    <property type="match status" value="1"/>
</dbReference>
<evidence type="ECO:0000256" key="8">
    <source>
        <dbReference type="ARBA" id="ARBA00022989"/>
    </source>
</evidence>
<dbReference type="InterPro" id="IPR050428">
    <property type="entry name" value="TCS_sensor_his_kinase"/>
</dbReference>
<evidence type="ECO:0000256" key="11">
    <source>
        <dbReference type="SAM" id="Phobius"/>
    </source>
</evidence>